<feature type="domain" description="K+ potassium transporter C-terminal" evidence="15">
    <location>
        <begin position="477"/>
        <end position="626"/>
    </location>
</feature>
<keyword evidence="5" id="KW-0997">Cell inner membrane</keyword>
<comment type="similarity">
    <text evidence="2 13">Belongs to the HAK/KUP transporter (TC 2.A.72) family.</text>
</comment>
<comment type="catalytic activity">
    <reaction evidence="13">
        <text>K(+)(in) + H(+)(in) = K(+)(out) + H(+)(out)</text>
        <dbReference type="Rhea" id="RHEA:28490"/>
        <dbReference type="ChEBI" id="CHEBI:15378"/>
        <dbReference type="ChEBI" id="CHEBI:29103"/>
    </reaction>
</comment>
<evidence type="ECO:0000313" key="16">
    <source>
        <dbReference type="EMBL" id="MFC4291375.1"/>
    </source>
</evidence>
<evidence type="ECO:0000256" key="13">
    <source>
        <dbReference type="HAMAP-Rule" id="MF_01522"/>
    </source>
</evidence>
<feature type="transmembrane region" description="Helical" evidence="13">
    <location>
        <begin position="367"/>
        <end position="392"/>
    </location>
</feature>
<comment type="subcellular location">
    <subcellularLocation>
        <location evidence="13">Cell membrane</location>
        <topology evidence="13">Multi-pass membrane protein</topology>
    </subcellularLocation>
    <subcellularLocation>
        <location evidence="1">Membrane</location>
        <topology evidence="1">Multi-pass membrane protein</topology>
    </subcellularLocation>
</comment>
<feature type="transmembrane region" description="Helical" evidence="13">
    <location>
        <begin position="105"/>
        <end position="133"/>
    </location>
</feature>
<evidence type="ECO:0000256" key="6">
    <source>
        <dbReference type="ARBA" id="ARBA00022538"/>
    </source>
</evidence>
<dbReference type="HAMAP" id="MF_01522">
    <property type="entry name" value="Kup"/>
    <property type="match status" value="1"/>
</dbReference>
<feature type="transmembrane region" description="Helical" evidence="13">
    <location>
        <begin position="289"/>
        <end position="316"/>
    </location>
</feature>
<sequence>MSQHTEKDQKTIPLTLGALGIVFGDIGTSPLYAFRESFLGHAHLEVSPFHVFGVLSMITWSLILVISIKYIMVVMRADNGGEGGIIALVSLLKKKSDDNSNFKKWLIIAGLFGSALLYGDGAITPAITVLGAIEGLELVSNRFEPFIIPITIGIIIGLFSIQRFGTGKIGKVFGPLLLIWFSTLALLGIRGIFLNPGVLVALSPHYALAFLFSEPGTALLVLGTVFLVVTGGETLYADMGHFGAPAIRRAWFFLVLPALLLNYFGQGGLVLSNAAEVANPFYHLAPEWALIPLIVLATLAASVASQAVISGVFSLTRQAMQLGQLPRMQVVQTDGQAFGQIYIPLVNWMLLVATVLLVLMFRSSGNLAAAYGIAIALDMVITTVIVLVVLYGWGWRRPLLALLALIFLPLDIIYLGANLVKFFDGGWFPVIVALSIFALMSIWASGRLRLRSATQADLMPAQTFVDRLPKSSILRTPGTAIFLTSLSDGVPTALLHHLKHNKALHENVVLLHVEVLPTGRIKQDQKISVEKLGPNFHRVTFNYGFNERIDVPRRLRQCKPMGLDIDPAQASYYLGRETITFKSKGSLIRKISNSIFAFLNRNAGRATIFFRIPPNRVVEMGAQVEI</sequence>
<keyword evidence="11 13" id="KW-0406">Ion transport</keyword>
<dbReference type="Proteomes" id="UP001595887">
    <property type="component" value="Unassembled WGS sequence"/>
</dbReference>
<dbReference type="Pfam" id="PF02705">
    <property type="entry name" value="K_trans"/>
    <property type="match status" value="1"/>
</dbReference>
<protein>
    <recommendedName>
        <fullName evidence="13">Probable potassium transport system protein Kup</fullName>
    </recommendedName>
</protein>
<name>A0ABV8RDR6_9SPHN</name>
<feature type="transmembrane region" description="Helical" evidence="13">
    <location>
        <begin position="46"/>
        <end position="66"/>
    </location>
</feature>
<keyword evidence="8 13" id="KW-0769">Symport</keyword>
<feature type="transmembrane region" description="Helical" evidence="13">
    <location>
        <begin position="12"/>
        <end position="34"/>
    </location>
</feature>
<comment type="caution">
    <text evidence="16">The sequence shown here is derived from an EMBL/GenBank/DDBJ whole genome shotgun (WGS) entry which is preliminary data.</text>
</comment>
<evidence type="ECO:0000256" key="2">
    <source>
        <dbReference type="ARBA" id="ARBA00007019"/>
    </source>
</evidence>
<feature type="transmembrane region" description="Helical" evidence="13">
    <location>
        <begin position="399"/>
        <end position="420"/>
    </location>
</feature>
<dbReference type="InterPro" id="IPR003855">
    <property type="entry name" value="K+_transporter"/>
</dbReference>
<evidence type="ECO:0000259" key="14">
    <source>
        <dbReference type="Pfam" id="PF02705"/>
    </source>
</evidence>
<evidence type="ECO:0000256" key="7">
    <source>
        <dbReference type="ARBA" id="ARBA00022692"/>
    </source>
</evidence>
<dbReference type="InterPro" id="IPR023051">
    <property type="entry name" value="Kup"/>
</dbReference>
<keyword evidence="7 13" id="KW-0812">Transmembrane</keyword>
<evidence type="ECO:0000256" key="9">
    <source>
        <dbReference type="ARBA" id="ARBA00022958"/>
    </source>
</evidence>
<keyword evidence="4 13" id="KW-1003">Cell membrane</keyword>
<feature type="transmembrane region" description="Helical" evidence="13">
    <location>
        <begin position="145"/>
        <end position="161"/>
    </location>
</feature>
<keyword evidence="9 13" id="KW-0630">Potassium</keyword>
<evidence type="ECO:0000256" key="5">
    <source>
        <dbReference type="ARBA" id="ARBA00022519"/>
    </source>
</evidence>
<dbReference type="InterPro" id="IPR053952">
    <property type="entry name" value="K_trans_C"/>
</dbReference>
<feature type="transmembrane region" description="Helical" evidence="13">
    <location>
        <begin position="205"/>
        <end position="229"/>
    </location>
</feature>
<feature type="domain" description="K+ potassium transporter integral membrane" evidence="14">
    <location>
        <begin position="14"/>
        <end position="466"/>
    </location>
</feature>
<dbReference type="EMBL" id="JBHSDH010000011">
    <property type="protein sequence ID" value="MFC4291375.1"/>
    <property type="molecule type" value="Genomic_DNA"/>
</dbReference>
<evidence type="ECO:0000259" key="15">
    <source>
        <dbReference type="Pfam" id="PF22776"/>
    </source>
</evidence>
<evidence type="ECO:0000256" key="3">
    <source>
        <dbReference type="ARBA" id="ARBA00022448"/>
    </source>
</evidence>
<evidence type="ECO:0000313" key="17">
    <source>
        <dbReference type="Proteomes" id="UP001595887"/>
    </source>
</evidence>
<dbReference type="RefSeq" id="WP_381421158.1">
    <property type="nucleotide sequence ID" value="NZ_JBHSDH010000011.1"/>
</dbReference>
<evidence type="ECO:0000256" key="1">
    <source>
        <dbReference type="ARBA" id="ARBA00004141"/>
    </source>
</evidence>
<dbReference type="Pfam" id="PF22776">
    <property type="entry name" value="K_trans_C"/>
    <property type="match status" value="1"/>
</dbReference>
<feature type="transmembrane region" description="Helical" evidence="13">
    <location>
        <begin position="250"/>
        <end position="269"/>
    </location>
</feature>
<evidence type="ECO:0000256" key="4">
    <source>
        <dbReference type="ARBA" id="ARBA00022475"/>
    </source>
</evidence>
<comment type="function">
    <text evidence="13">Transport of potassium into the cell. Likely operates as a K(+):H(+) symporter.</text>
</comment>
<proteinExistence type="inferred from homology"/>
<keyword evidence="3 13" id="KW-0813">Transport</keyword>
<keyword evidence="6 13" id="KW-0633">Potassium transport</keyword>
<keyword evidence="10 13" id="KW-1133">Transmembrane helix</keyword>
<dbReference type="InterPro" id="IPR053951">
    <property type="entry name" value="K_trans_N"/>
</dbReference>
<feature type="transmembrane region" description="Helical" evidence="13">
    <location>
        <begin position="337"/>
        <end position="361"/>
    </location>
</feature>
<dbReference type="PANTHER" id="PTHR30540">
    <property type="entry name" value="OSMOTIC STRESS POTASSIUM TRANSPORTER"/>
    <property type="match status" value="1"/>
</dbReference>
<evidence type="ECO:0000256" key="12">
    <source>
        <dbReference type="ARBA" id="ARBA00023136"/>
    </source>
</evidence>
<dbReference type="PANTHER" id="PTHR30540:SF79">
    <property type="entry name" value="LOW AFFINITY POTASSIUM TRANSPORT SYSTEM PROTEIN KUP"/>
    <property type="match status" value="1"/>
</dbReference>
<gene>
    <name evidence="13" type="primary">kup</name>
    <name evidence="16" type="ORF">ACFOWX_02990</name>
</gene>
<keyword evidence="12 13" id="KW-0472">Membrane</keyword>
<organism evidence="16 17">
    <name type="scientific">Sphingorhabdus arenilitoris</name>
    <dbReference type="NCBI Taxonomy" id="1490041"/>
    <lineage>
        <taxon>Bacteria</taxon>
        <taxon>Pseudomonadati</taxon>
        <taxon>Pseudomonadota</taxon>
        <taxon>Alphaproteobacteria</taxon>
        <taxon>Sphingomonadales</taxon>
        <taxon>Sphingomonadaceae</taxon>
        <taxon>Sphingorhabdus</taxon>
    </lineage>
</organism>
<evidence type="ECO:0000256" key="11">
    <source>
        <dbReference type="ARBA" id="ARBA00023065"/>
    </source>
</evidence>
<evidence type="ECO:0000256" key="10">
    <source>
        <dbReference type="ARBA" id="ARBA00022989"/>
    </source>
</evidence>
<feature type="transmembrane region" description="Helical" evidence="13">
    <location>
        <begin position="426"/>
        <end position="444"/>
    </location>
</feature>
<keyword evidence="17" id="KW-1185">Reference proteome</keyword>
<accession>A0ABV8RDR6</accession>
<evidence type="ECO:0000256" key="8">
    <source>
        <dbReference type="ARBA" id="ARBA00022847"/>
    </source>
</evidence>
<reference evidence="17" key="1">
    <citation type="journal article" date="2019" name="Int. J. Syst. Evol. Microbiol.">
        <title>The Global Catalogue of Microorganisms (GCM) 10K type strain sequencing project: providing services to taxonomists for standard genome sequencing and annotation.</title>
        <authorList>
            <consortium name="The Broad Institute Genomics Platform"/>
            <consortium name="The Broad Institute Genome Sequencing Center for Infectious Disease"/>
            <person name="Wu L."/>
            <person name="Ma J."/>
        </authorList>
    </citation>
    <scope>NUCLEOTIDE SEQUENCE [LARGE SCALE GENOMIC DNA]</scope>
    <source>
        <strain evidence="17">CECT 8531</strain>
    </source>
</reference>
<feature type="transmembrane region" description="Helical" evidence="13">
    <location>
        <begin position="173"/>
        <end position="193"/>
    </location>
</feature>